<dbReference type="GO" id="GO:0051603">
    <property type="term" value="P:proteolysis involved in protein catabolic process"/>
    <property type="evidence" value="ECO:0007669"/>
    <property type="project" value="TreeGrafter"/>
</dbReference>
<feature type="region of interest" description="Disordered" evidence="7">
    <location>
        <begin position="248"/>
        <end position="289"/>
    </location>
</feature>
<evidence type="ECO:0000256" key="8">
    <source>
        <dbReference type="SAM" id="SignalP"/>
    </source>
</evidence>
<dbReference type="InterPro" id="IPR001915">
    <property type="entry name" value="Peptidase_M48"/>
</dbReference>
<dbReference type="OrthoDB" id="9810445at2"/>
<feature type="compositionally biased region" description="Basic residues" evidence="7">
    <location>
        <begin position="279"/>
        <end position="289"/>
    </location>
</feature>
<dbReference type="Gene3D" id="3.30.2010.10">
    <property type="entry name" value="Metalloproteases ('zincins'), catalytic domain"/>
    <property type="match status" value="1"/>
</dbReference>
<keyword evidence="4 6" id="KW-0862">Zinc</keyword>
<dbReference type="PROSITE" id="PS51257">
    <property type="entry name" value="PROKAR_LIPOPROTEIN"/>
    <property type="match status" value="1"/>
</dbReference>
<comment type="caution">
    <text evidence="10">The sequence shown here is derived from an EMBL/GenBank/DDBJ whole genome shotgun (WGS) entry which is preliminary data.</text>
</comment>
<dbReference type="InterPro" id="IPR051156">
    <property type="entry name" value="Mito/Outer_Membr_Metalloprot"/>
</dbReference>
<keyword evidence="2" id="KW-0479">Metal-binding</keyword>
<name>A0A420E857_9ALTE</name>
<feature type="signal peptide" evidence="8">
    <location>
        <begin position="1"/>
        <end position="28"/>
    </location>
</feature>
<reference evidence="10 11" key="1">
    <citation type="submission" date="2018-09" db="EMBL/GenBank/DDBJ databases">
        <authorList>
            <person name="Wang Z."/>
        </authorList>
    </citation>
    <scope>NUCLEOTIDE SEQUENCE [LARGE SCALE GENOMIC DNA]</scope>
    <source>
        <strain evidence="10 11">ALS 81</strain>
    </source>
</reference>
<keyword evidence="3 6" id="KW-0378">Hydrolase</keyword>
<evidence type="ECO:0000313" key="11">
    <source>
        <dbReference type="Proteomes" id="UP000286482"/>
    </source>
</evidence>
<comment type="similarity">
    <text evidence="6">Belongs to the peptidase M48 family.</text>
</comment>
<keyword evidence="8" id="KW-0732">Signal</keyword>
<keyword evidence="11" id="KW-1185">Reference proteome</keyword>
<keyword evidence="1 6" id="KW-0645">Protease</keyword>
<dbReference type="RefSeq" id="WP_120355687.1">
    <property type="nucleotide sequence ID" value="NZ_RAQO01000008.1"/>
</dbReference>
<evidence type="ECO:0000259" key="9">
    <source>
        <dbReference type="Pfam" id="PF01435"/>
    </source>
</evidence>
<evidence type="ECO:0000256" key="7">
    <source>
        <dbReference type="SAM" id="MobiDB-lite"/>
    </source>
</evidence>
<dbReference type="CDD" id="cd07331">
    <property type="entry name" value="M48C_Oma1_like"/>
    <property type="match status" value="1"/>
</dbReference>
<evidence type="ECO:0000256" key="4">
    <source>
        <dbReference type="ARBA" id="ARBA00022833"/>
    </source>
</evidence>
<dbReference type="PANTHER" id="PTHR22726">
    <property type="entry name" value="METALLOENDOPEPTIDASE OMA1"/>
    <property type="match status" value="1"/>
</dbReference>
<evidence type="ECO:0000256" key="2">
    <source>
        <dbReference type="ARBA" id="ARBA00022723"/>
    </source>
</evidence>
<keyword evidence="5 6" id="KW-0482">Metalloprotease</keyword>
<feature type="domain" description="Peptidase M48" evidence="9">
    <location>
        <begin position="67"/>
        <end position="252"/>
    </location>
</feature>
<evidence type="ECO:0000256" key="6">
    <source>
        <dbReference type="RuleBase" id="RU003983"/>
    </source>
</evidence>
<accession>A0A420E857</accession>
<evidence type="ECO:0000313" key="10">
    <source>
        <dbReference type="EMBL" id="RKF15601.1"/>
    </source>
</evidence>
<gene>
    <name evidence="10" type="ORF">DBZ36_14535</name>
</gene>
<dbReference type="GO" id="GO:0046872">
    <property type="term" value="F:metal ion binding"/>
    <property type="evidence" value="ECO:0007669"/>
    <property type="project" value="UniProtKB-KW"/>
</dbReference>
<evidence type="ECO:0000256" key="1">
    <source>
        <dbReference type="ARBA" id="ARBA00022670"/>
    </source>
</evidence>
<proteinExistence type="inferred from homology"/>
<organism evidence="10 11">
    <name type="scientific">Alginatibacterium sediminis</name>
    <dbReference type="NCBI Taxonomy" id="2164068"/>
    <lineage>
        <taxon>Bacteria</taxon>
        <taxon>Pseudomonadati</taxon>
        <taxon>Pseudomonadota</taxon>
        <taxon>Gammaproteobacteria</taxon>
        <taxon>Alteromonadales</taxon>
        <taxon>Alteromonadaceae</taxon>
        <taxon>Alginatibacterium</taxon>
    </lineage>
</organism>
<dbReference type="GO" id="GO:0016020">
    <property type="term" value="C:membrane"/>
    <property type="evidence" value="ECO:0007669"/>
    <property type="project" value="TreeGrafter"/>
</dbReference>
<evidence type="ECO:0000256" key="5">
    <source>
        <dbReference type="ARBA" id="ARBA00023049"/>
    </source>
</evidence>
<protein>
    <submittedName>
        <fullName evidence="10">M48 family peptidase</fullName>
    </submittedName>
</protein>
<sequence length="289" mass="30719">MNLSCRLNKQVRYVLGASVLAMALAACSSSPTGRNQVLLYDAQQMNGLGAQSFAEIKKNETILEDPAVNAYVQCITNAITKEIPPSFGEGVWEVVVFDSEQVNAFALPGGHIGVYTGLMNVATNQSQLGTVIGHEISHVLARHSNERLSREQIAGIGATAAAIAIGVSDMDNKGAAMAALGLGVQFGVLLPYGRAQESEADMIGLELMARAGFDPQESVNLWRNMAKESGGGPPELLSTHPSHDTRISDLQRAMPQAEQLKLAARAQSKNPKCTTPKIPKPKAKSKSKA</sequence>
<dbReference type="GO" id="GO:0004222">
    <property type="term" value="F:metalloendopeptidase activity"/>
    <property type="evidence" value="ECO:0007669"/>
    <property type="project" value="InterPro"/>
</dbReference>
<dbReference type="Proteomes" id="UP000286482">
    <property type="component" value="Unassembled WGS sequence"/>
</dbReference>
<comment type="cofactor">
    <cofactor evidence="6">
        <name>Zn(2+)</name>
        <dbReference type="ChEBI" id="CHEBI:29105"/>
    </cofactor>
    <text evidence="6">Binds 1 zinc ion per subunit.</text>
</comment>
<evidence type="ECO:0000256" key="3">
    <source>
        <dbReference type="ARBA" id="ARBA00022801"/>
    </source>
</evidence>
<feature type="chain" id="PRO_5019269697" evidence="8">
    <location>
        <begin position="29"/>
        <end position="289"/>
    </location>
</feature>
<dbReference type="AlphaFoldDB" id="A0A420E857"/>
<dbReference type="EMBL" id="RAQO01000008">
    <property type="protein sequence ID" value="RKF15601.1"/>
    <property type="molecule type" value="Genomic_DNA"/>
</dbReference>
<dbReference type="Pfam" id="PF01435">
    <property type="entry name" value="Peptidase_M48"/>
    <property type="match status" value="1"/>
</dbReference>
<dbReference type="PANTHER" id="PTHR22726:SF24">
    <property type="entry name" value="M48 FAMILY METALLOPEPTIDASE"/>
    <property type="match status" value="1"/>
</dbReference>